<dbReference type="RefSeq" id="WP_393994235.1">
    <property type="nucleotide sequence ID" value="NZ_JBAFVH010000014.1"/>
</dbReference>
<evidence type="ECO:0000313" key="8">
    <source>
        <dbReference type="Proteomes" id="UP001604002"/>
    </source>
</evidence>
<organism evidence="7 8">
    <name type="scientific">Xanthobacter oligotrophicus</name>
    <dbReference type="NCBI Taxonomy" id="2607286"/>
    <lineage>
        <taxon>Bacteria</taxon>
        <taxon>Pseudomonadati</taxon>
        <taxon>Pseudomonadota</taxon>
        <taxon>Alphaproteobacteria</taxon>
        <taxon>Hyphomicrobiales</taxon>
        <taxon>Xanthobacteraceae</taxon>
        <taxon>Xanthobacter</taxon>
    </lineage>
</organism>
<evidence type="ECO:0000256" key="5">
    <source>
        <dbReference type="SAM" id="SignalP"/>
    </source>
</evidence>
<evidence type="ECO:0000256" key="3">
    <source>
        <dbReference type="ARBA" id="ARBA00023004"/>
    </source>
</evidence>
<feature type="chain" id="PRO_5045105219" evidence="5">
    <location>
        <begin position="27"/>
        <end position="111"/>
    </location>
</feature>
<feature type="domain" description="Cytochrome c" evidence="6">
    <location>
        <begin position="30"/>
        <end position="110"/>
    </location>
</feature>
<keyword evidence="8" id="KW-1185">Reference proteome</keyword>
<keyword evidence="1 4" id="KW-0349">Heme</keyword>
<accession>A0ABW7A3Q5</accession>
<evidence type="ECO:0000313" key="7">
    <source>
        <dbReference type="EMBL" id="MFG1374619.1"/>
    </source>
</evidence>
<dbReference type="EMBL" id="JBAFVH010000014">
    <property type="protein sequence ID" value="MFG1374619.1"/>
    <property type="molecule type" value="Genomic_DNA"/>
</dbReference>
<evidence type="ECO:0000256" key="1">
    <source>
        <dbReference type="ARBA" id="ARBA00022617"/>
    </source>
</evidence>
<keyword evidence="3 4" id="KW-0408">Iron</keyword>
<evidence type="ECO:0000256" key="4">
    <source>
        <dbReference type="PROSITE-ProRule" id="PRU00433"/>
    </source>
</evidence>
<evidence type="ECO:0000259" key="6">
    <source>
        <dbReference type="PROSITE" id="PS51007"/>
    </source>
</evidence>
<feature type="signal peptide" evidence="5">
    <location>
        <begin position="1"/>
        <end position="26"/>
    </location>
</feature>
<dbReference type="InterPro" id="IPR036909">
    <property type="entry name" value="Cyt_c-like_dom_sf"/>
</dbReference>
<dbReference type="Proteomes" id="UP001604002">
    <property type="component" value="Unassembled WGS sequence"/>
</dbReference>
<keyword evidence="2 4" id="KW-0479">Metal-binding</keyword>
<evidence type="ECO:0000256" key="2">
    <source>
        <dbReference type="ARBA" id="ARBA00022723"/>
    </source>
</evidence>
<proteinExistence type="predicted"/>
<dbReference type="InterPro" id="IPR009056">
    <property type="entry name" value="Cyt_c-like_dom"/>
</dbReference>
<reference evidence="7 8" key="1">
    <citation type="submission" date="2024-02" db="EMBL/GenBank/DDBJ databases">
        <title>Expansion and revision of Xanthobacter and proposal of Roseixanthobacter gen. nov.</title>
        <authorList>
            <person name="Soltysiak M.P.M."/>
            <person name="Jalihal A."/>
            <person name="Ory A."/>
            <person name="Chrisophersen C."/>
            <person name="Lee A.D."/>
            <person name="Boulton J."/>
            <person name="Springer M."/>
        </authorList>
    </citation>
    <scope>NUCLEOTIDE SEQUENCE [LARGE SCALE GENOMIC DNA]</scope>
    <source>
        <strain evidence="7 8">23A</strain>
    </source>
</reference>
<gene>
    <name evidence="7" type="ORF">V5F32_20775</name>
</gene>
<keyword evidence="5" id="KW-0732">Signal</keyword>
<protein>
    <submittedName>
        <fullName evidence="7">C-type cytochrome</fullName>
    </submittedName>
</protein>
<comment type="caution">
    <text evidence="7">The sequence shown here is derived from an EMBL/GenBank/DDBJ whole genome shotgun (WGS) entry which is preliminary data.</text>
</comment>
<dbReference type="Pfam" id="PF00034">
    <property type="entry name" value="Cytochrom_C"/>
    <property type="match status" value="1"/>
</dbReference>
<dbReference type="SUPFAM" id="SSF46626">
    <property type="entry name" value="Cytochrome c"/>
    <property type="match status" value="1"/>
</dbReference>
<dbReference type="PROSITE" id="PS51007">
    <property type="entry name" value="CYTC"/>
    <property type="match status" value="1"/>
</dbReference>
<sequence length="111" mass="11268">MVLKSAARLLPGAAFAFLLLSGPVAAAGAGDPEAGRVLATGLCANCHVVGAQPQSAASDAPTFFAIAERDGGVSADWLVSRLANPHPQMPQVSLTRADATDLAAYIANLRK</sequence>
<name>A0ABW7A3Q5_9HYPH</name>
<dbReference type="Gene3D" id="1.10.760.10">
    <property type="entry name" value="Cytochrome c-like domain"/>
    <property type="match status" value="1"/>
</dbReference>